<dbReference type="RefSeq" id="WP_147928924.1">
    <property type="nucleotide sequence ID" value="NZ_VOXD01000002.1"/>
</dbReference>
<proteinExistence type="predicted"/>
<evidence type="ECO:0000313" key="2">
    <source>
        <dbReference type="EMBL" id="TXF91385.1"/>
    </source>
</evidence>
<dbReference type="Proteomes" id="UP000321907">
    <property type="component" value="Unassembled WGS sequence"/>
</dbReference>
<evidence type="ECO:0000259" key="1">
    <source>
        <dbReference type="SMART" id="SM00418"/>
    </source>
</evidence>
<dbReference type="AlphaFoldDB" id="A0A5C7FJD4"/>
<dbReference type="InterPro" id="IPR036390">
    <property type="entry name" value="WH_DNA-bd_sf"/>
</dbReference>
<accession>A0A5C7FJD4</accession>
<feature type="domain" description="HTH arsR-type" evidence="1">
    <location>
        <begin position="18"/>
        <end position="94"/>
    </location>
</feature>
<dbReference type="InterPro" id="IPR001845">
    <property type="entry name" value="HTH_ArsR_DNA-bd_dom"/>
</dbReference>
<keyword evidence="3" id="KW-1185">Reference proteome</keyword>
<dbReference type="SMART" id="SM00418">
    <property type="entry name" value="HTH_ARSR"/>
    <property type="match status" value="1"/>
</dbReference>
<evidence type="ECO:0000313" key="3">
    <source>
        <dbReference type="Proteomes" id="UP000321907"/>
    </source>
</evidence>
<protein>
    <submittedName>
        <fullName evidence="2">Helix-turn-helix transcriptional regulator</fullName>
    </submittedName>
</protein>
<dbReference type="Gene3D" id="1.10.10.10">
    <property type="entry name" value="Winged helix-like DNA-binding domain superfamily/Winged helix DNA-binding domain"/>
    <property type="match status" value="1"/>
</dbReference>
<name>A0A5C7FJD4_9BACT</name>
<dbReference type="EMBL" id="VOXD01000002">
    <property type="protein sequence ID" value="TXF91385.1"/>
    <property type="molecule type" value="Genomic_DNA"/>
</dbReference>
<sequence>MARSKAYLFEDDEQLGSQLSMALAHPARFRMMQRLIRGGSMCYLDLIADIPLAESSVNCHLKIIKRLDFVRPASLPDGTTGYRLNTELYNDCILATRRLLRKDSRVVRMVPEEDASIV</sequence>
<organism evidence="2 3">
    <name type="scientific">Neolewinella aurantiaca</name>
    <dbReference type="NCBI Taxonomy" id="2602767"/>
    <lineage>
        <taxon>Bacteria</taxon>
        <taxon>Pseudomonadati</taxon>
        <taxon>Bacteroidota</taxon>
        <taxon>Saprospiria</taxon>
        <taxon>Saprospirales</taxon>
        <taxon>Lewinellaceae</taxon>
        <taxon>Neolewinella</taxon>
    </lineage>
</organism>
<reference evidence="2 3" key="1">
    <citation type="submission" date="2019-08" db="EMBL/GenBank/DDBJ databases">
        <title>Lewinella sp. strain SSH13 Genome sequencing and assembly.</title>
        <authorList>
            <person name="Kim I."/>
        </authorList>
    </citation>
    <scope>NUCLEOTIDE SEQUENCE [LARGE SCALE GENOMIC DNA]</scope>
    <source>
        <strain evidence="2 3">SSH13</strain>
    </source>
</reference>
<dbReference type="GO" id="GO:0003700">
    <property type="term" value="F:DNA-binding transcription factor activity"/>
    <property type="evidence" value="ECO:0007669"/>
    <property type="project" value="InterPro"/>
</dbReference>
<dbReference type="InterPro" id="IPR036388">
    <property type="entry name" value="WH-like_DNA-bd_sf"/>
</dbReference>
<gene>
    <name evidence="2" type="ORF">FUA23_01425</name>
</gene>
<dbReference type="OrthoDB" id="9798835at2"/>
<comment type="caution">
    <text evidence="2">The sequence shown here is derived from an EMBL/GenBank/DDBJ whole genome shotgun (WGS) entry which is preliminary data.</text>
</comment>
<dbReference type="SUPFAM" id="SSF46785">
    <property type="entry name" value="Winged helix' DNA-binding domain"/>
    <property type="match status" value="1"/>
</dbReference>